<comment type="caution">
    <text evidence="2">The sequence shown here is derived from an EMBL/GenBank/DDBJ whole genome shotgun (WGS) entry which is preliminary data.</text>
</comment>
<evidence type="ECO:0000313" key="2">
    <source>
        <dbReference type="EMBL" id="KAF9999568.1"/>
    </source>
</evidence>
<feature type="compositionally biased region" description="Basic residues" evidence="1">
    <location>
        <begin position="147"/>
        <end position="160"/>
    </location>
</feature>
<organism evidence="2 3">
    <name type="scientific">Modicella reniformis</name>
    <dbReference type="NCBI Taxonomy" id="1440133"/>
    <lineage>
        <taxon>Eukaryota</taxon>
        <taxon>Fungi</taxon>
        <taxon>Fungi incertae sedis</taxon>
        <taxon>Mucoromycota</taxon>
        <taxon>Mortierellomycotina</taxon>
        <taxon>Mortierellomycetes</taxon>
        <taxon>Mortierellales</taxon>
        <taxon>Mortierellaceae</taxon>
        <taxon>Modicella</taxon>
    </lineage>
</organism>
<dbReference type="OrthoDB" id="2447802at2759"/>
<feature type="compositionally biased region" description="Basic and acidic residues" evidence="1">
    <location>
        <begin position="161"/>
        <end position="178"/>
    </location>
</feature>
<gene>
    <name evidence="2" type="ORF">BGZ65_005107</name>
</gene>
<evidence type="ECO:0000313" key="3">
    <source>
        <dbReference type="Proteomes" id="UP000749646"/>
    </source>
</evidence>
<reference evidence="2" key="1">
    <citation type="journal article" date="2020" name="Fungal Divers.">
        <title>Resolving the Mortierellaceae phylogeny through synthesis of multi-gene phylogenetics and phylogenomics.</title>
        <authorList>
            <person name="Vandepol N."/>
            <person name="Liber J."/>
            <person name="Desiro A."/>
            <person name="Na H."/>
            <person name="Kennedy M."/>
            <person name="Barry K."/>
            <person name="Grigoriev I.V."/>
            <person name="Miller A.N."/>
            <person name="O'Donnell K."/>
            <person name="Stajich J.E."/>
            <person name="Bonito G."/>
        </authorList>
    </citation>
    <scope>NUCLEOTIDE SEQUENCE</scope>
    <source>
        <strain evidence="2">MES-2147</strain>
    </source>
</reference>
<sequence>MFGKSKNHYKRHFQALLEALPYRTLEEFKEGFVGESSIVRYRRSTEKAAKWLKWHLNPARVKYFFPATSSCWGTTLSKDTNAQESLGAVFQRSAPKPKLSIGEVLDHSYRFTTLNARIYYGQWRCQTSLDFERRGKLSSTTAALLGRRKTGRLKNSKNRGSKPEIQEPERPDDSVTDDREPEDEIDWNPLLRSSTT</sequence>
<accession>A0A9P6ST55</accession>
<feature type="region of interest" description="Disordered" evidence="1">
    <location>
        <begin position="147"/>
        <end position="196"/>
    </location>
</feature>
<dbReference type="AlphaFoldDB" id="A0A9P6ST55"/>
<evidence type="ECO:0000256" key="1">
    <source>
        <dbReference type="SAM" id="MobiDB-lite"/>
    </source>
</evidence>
<proteinExistence type="predicted"/>
<name>A0A9P6ST55_9FUNG</name>
<dbReference type="Proteomes" id="UP000749646">
    <property type="component" value="Unassembled WGS sequence"/>
</dbReference>
<protein>
    <submittedName>
        <fullName evidence="2">Uncharacterized protein</fullName>
    </submittedName>
</protein>
<dbReference type="EMBL" id="JAAAHW010000726">
    <property type="protein sequence ID" value="KAF9999568.1"/>
    <property type="molecule type" value="Genomic_DNA"/>
</dbReference>
<keyword evidence="3" id="KW-1185">Reference proteome</keyword>